<dbReference type="PIRSF" id="PIRSF000654">
    <property type="entry name" value="Integrin-linked_kinase"/>
    <property type="match status" value="1"/>
</dbReference>
<accession>A0A485LSN3</accession>
<feature type="domain" description="Protein kinase" evidence="1">
    <location>
        <begin position="29"/>
        <end position="293"/>
    </location>
</feature>
<evidence type="ECO:0000313" key="2">
    <source>
        <dbReference type="EMBL" id="KAF0683437.1"/>
    </source>
</evidence>
<keyword evidence="4" id="KW-1185">Reference proteome</keyword>
<dbReference type="PRINTS" id="PR00109">
    <property type="entry name" value="TYRKINASE"/>
</dbReference>
<dbReference type="SUPFAM" id="SSF56112">
    <property type="entry name" value="Protein kinase-like (PK-like)"/>
    <property type="match status" value="1"/>
</dbReference>
<dbReference type="PANTHER" id="PTHR44329">
    <property type="entry name" value="SERINE/THREONINE-PROTEIN KINASE TNNI3K-RELATED"/>
    <property type="match status" value="1"/>
</dbReference>
<protein>
    <submittedName>
        <fullName evidence="3">Aste57867_24562 protein</fullName>
    </submittedName>
</protein>
<reference evidence="3 4" key="1">
    <citation type="submission" date="2019-03" db="EMBL/GenBank/DDBJ databases">
        <authorList>
            <person name="Gaulin E."/>
            <person name="Dumas B."/>
        </authorList>
    </citation>
    <scope>NUCLEOTIDE SEQUENCE [LARGE SCALE GENOMIC DNA]</scope>
    <source>
        <strain evidence="3">CBS 568.67</strain>
    </source>
</reference>
<dbReference type="PANTHER" id="PTHR44329:SF214">
    <property type="entry name" value="PROTEIN KINASE DOMAIN-CONTAINING PROTEIN"/>
    <property type="match status" value="1"/>
</dbReference>
<dbReference type="GO" id="GO:0004674">
    <property type="term" value="F:protein serine/threonine kinase activity"/>
    <property type="evidence" value="ECO:0007669"/>
    <property type="project" value="TreeGrafter"/>
</dbReference>
<proteinExistence type="predicted"/>
<sequence>MTIVDHSTSSLATLTAALEPHRIRQSQVALVRQIHYSSAFSTVWLGQYDNTRVAVRRILPDDAGSFAMQAKEILILSSLHCPNIVTFVGAMWSSPSVDLALVTEFMDGGNLSALLDDPSVPLDWANDKTSLALDIARALAYIHGLSLLHRDVKARNVLLTSTRVAKLSDFGLSRVRSKLTRHMTMGVGTLRWIAPEVMTSESYTELCDVYSFGVVLAELDTRGLALTEPDGNLSVADLVATGGLRPTFSSSCPPSVWHIADACLQVDPTRRPKSAVVVEMLVAAKTAQQHLTL</sequence>
<gene>
    <name evidence="3" type="primary">Aste57867_24562</name>
    <name evidence="2" type="ORF">As57867_024484</name>
    <name evidence="3" type="ORF">ASTE57867_24562</name>
</gene>
<reference evidence="2" key="2">
    <citation type="submission" date="2019-06" db="EMBL/GenBank/DDBJ databases">
        <title>Genomics analysis of Aphanomyces spp. identifies a new class of oomycete effector associated with host adaptation.</title>
        <authorList>
            <person name="Gaulin E."/>
        </authorList>
    </citation>
    <scope>NUCLEOTIDE SEQUENCE</scope>
    <source>
        <strain evidence="2">CBS 578.67</strain>
    </source>
</reference>
<dbReference type="Gene3D" id="3.30.200.20">
    <property type="entry name" value="Phosphorylase Kinase, domain 1"/>
    <property type="match status" value="1"/>
</dbReference>
<dbReference type="EMBL" id="VJMH01007405">
    <property type="protein sequence ID" value="KAF0683437.1"/>
    <property type="molecule type" value="Genomic_DNA"/>
</dbReference>
<dbReference type="GO" id="GO:0005524">
    <property type="term" value="F:ATP binding"/>
    <property type="evidence" value="ECO:0007669"/>
    <property type="project" value="InterPro"/>
</dbReference>
<organism evidence="3 4">
    <name type="scientific">Aphanomyces stellatus</name>
    <dbReference type="NCBI Taxonomy" id="120398"/>
    <lineage>
        <taxon>Eukaryota</taxon>
        <taxon>Sar</taxon>
        <taxon>Stramenopiles</taxon>
        <taxon>Oomycota</taxon>
        <taxon>Saprolegniomycetes</taxon>
        <taxon>Saprolegniales</taxon>
        <taxon>Verrucalvaceae</taxon>
        <taxon>Aphanomyces</taxon>
    </lineage>
</organism>
<dbReference type="InterPro" id="IPR000719">
    <property type="entry name" value="Prot_kinase_dom"/>
</dbReference>
<dbReference type="OrthoDB" id="48004at2759"/>
<dbReference type="PROSITE" id="PS50011">
    <property type="entry name" value="PROTEIN_KINASE_DOM"/>
    <property type="match status" value="1"/>
</dbReference>
<dbReference type="InterPro" id="IPR001245">
    <property type="entry name" value="Ser-Thr/Tyr_kinase_cat_dom"/>
</dbReference>
<dbReference type="Proteomes" id="UP000332933">
    <property type="component" value="Unassembled WGS sequence"/>
</dbReference>
<evidence type="ECO:0000313" key="4">
    <source>
        <dbReference type="Proteomes" id="UP000332933"/>
    </source>
</evidence>
<dbReference type="AlphaFoldDB" id="A0A485LSN3"/>
<dbReference type="InterPro" id="IPR008271">
    <property type="entry name" value="Ser/Thr_kinase_AS"/>
</dbReference>
<dbReference type="SMART" id="SM00220">
    <property type="entry name" value="S_TKc"/>
    <property type="match status" value="1"/>
</dbReference>
<dbReference type="InterPro" id="IPR011009">
    <property type="entry name" value="Kinase-like_dom_sf"/>
</dbReference>
<name>A0A485LSN3_9STRA</name>
<dbReference type="EMBL" id="CAADRA010007431">
    <property type="protein sequence ID" value="VFU01201.1"/>
    <property type="molecule type" value="Genomic_DNA"/>
</dbReference>
<evidence type="ECO:0000259" key="1">
    <source>
        <dbReference type="PROSITE" id="PS50011"/>
    </source>
</evidence>
<dbReference type="InterPro" id="IPR051681">
    <property type="entry name" value="Ser/Thr_Kinases-Pseudokinases"/>
</dbReference>
<dbReference type="Gene3D" id="1.10.510.10">
    <property type="entry name" value="Transferase(Phosphotransferase) domain 1"/>
    <property type="match status" value="1"/>
</dbReference>
<evidence type="ECO:0000313" key="3">
    <source>
        <dbReference type="EMBL" id="VFU01201.1"/>
    </source>
</evidence>
<dbReference type="Pfam" id="PF07714">
    <property type="entry name" value="PK_Tyr_Ser-Thr"/>
    <property type="match status" value="1"/>
</dbReference>
<dbReference type="PROSITE" id="PS00108">
    <property type="entry name" value="PROTEIN_KINASE_ST"/>
    <property type="match status" value="1"/>
</dbReference>